<keyword evidence="7" id="KW-1185">Reference proteome</keyword>
<dbReference type="PANTHER" id="PTHR40980:SF5">
    <property type="entry name" value="TONB-DEPENDENT RECEPTOR"/>
    <property type="match status" value="1"/>
</dbReference>
<reference evidence="6 7" key="1">
    <citation type="submission" date="2024-03" db="EMBL/GenBank/DDBJ databases">
        <title>Pseudoalteromonas qingdaonensis sp. nov., isolated from the intestines of marine benthic organisms.</title>
        <authorList>
            <person name="Lin X."/>
            <person name="Fang S."/>
            <person name="Hu X."/>
        </authorList>
    </citation>
    <scope>NUCLEOTIDE SEQUENCE [LARGE SCALE GENOMIC DNA]</scope>
    <source>
        <strain evidence="6 7">YIC-827</strain>
    </source>
</reference>
<accession>A0ABU9N250</accession>
<dbReference type="InterPro" id="IPR037066">
    <property type="entry name" value="Plug_dom_sf"/>
</dbReference>
<name>A0ABU9N250_9GAMM</name>
<dbReference type="RefSeq" id="WP_342678685.1">
    <property type="nucleotide sequence ID" value="NZ_JBCGCU010000010.1"/>
</dbReference>
<dbReference type="SUPFAM" id="SSF56935">
    <property type="entry name" value="Porins"/>
    <property type="match status" value="1"/>
</dbReference>
<proteinExistence type="predicted"/>
<dbReference type="Pfam" id="PF07715">
    <property type="entry name" value="Plug"/>
    <property type="match status" value="1"/>
</dbReference>
<evidence type="ECO:0000259" key="5">
    <source>
        <dbReference type="Pfam" id="PF07715"/>
    </source>
</evidence>
<feature type="domain" description="TonB-dependent receptor plug" evidence="5">
    <location>
        <begin position="64"/>
        <end position="150"/>
    </location>
</feature>
<dbReference type="PANTHER" id="PTHR40980">
    <property type="entry name" value="PLUG DOMAIN-CONTAINING PROTEIN"/>
    <property type="match status" value="1"/>
</dbReference>
<evidence type="ECO:0000256" key="2">
    <source>
        <dbReference type="ARBA" id="ARBA00023136"/>
    </source>
</evidence>
<dbReference type="Gene3D" id="2.40.170.20">
    <property type="entry name" value="TonB-dependent receptor, beta-barrel domain"/>
    <property type="match status" value="1"/>
</dbReference>
<keyword evidence="2" id="KW-0472">Membrane</keyword>
<protein>
    <submittedName>
        <fullName evidence="6">TonB-dependent receptor plug domain-containing protein</fullName>
    </submittedName>
</protein>
<keyword evidence="3" id="KW-0998">Cell outer membrane</keyword>
<evidence type="ECO:0000256" key="3">
    <source>
        <dbReference type="ARBA" id="ARBA00023237"/>
    </source>
</evidence>
<keyword evidence="4" id="KW-0732">Signal</keyword>
<dbReference type="Proteomes" id="UP001447008">
    <property type="component" value="Unassembled WGS sequence"/>
</dbReference>
<evidence type="ECO:0000256" key="4">
    <source>
        <dbReference type="SAM" id="SignalP"/>
    </source>
</evidence>
<comment type="caution">
    <text evidence="6">The sequence shown here is derived from an EMBL/GenBank/DDBJ whole genome shotgun (WGS) entry which is preliminary data.</text>
</comment>
<dbReference type="EMBL" id="JBCGCU010000010">
    <property type="protein sequence ID" value="MEM0515763.1"/>
    <property type="molecule type" value="Genomic_DNA"/>
</dbReference>
<dbReference type="Gene3D" id="2.170.130.10">
    <property type="entry name" value="TonB-dependent receptor, plug domain"/>
    <property type="match status" value="1"/>
</dbReference>
<feature type="chain" id="PRO_5046985581" evidence="4">
    <location>
        <begin position="28"/>
        <end position="899"/>
    </location>
</feature>
<evidence type="ECO:0000313" key="7">
    <source>
        <dbReference type="Proteomes" id="UP001447008"/>
    </source>
</evidence>
<comment type="subcellular location">
    <subcellularLocation>
        <location evidence="1">Cell outer membrane</location>
    </subcellularLocation>
</comment>
<gene>
    <name evidence="6" type="ORF">WCN91_10135</name>
</gene>
<evidence type="ECO:0000313" key="6">
    <source>
        <dbReference type="EMBL" id="MEM0515763.1"/>
    </source>
</evidence>
<feature type="signal peptide" evidence="4">
    <location>
        <begin position="1"/>
        <end position="27"/>
    </location>
</feature>
<keyword evidence="6" id="KW-0675">Receptor</keyword>
<sequence>MAKQHRLDKLAWAVGLGLLAQSSALVAAEEVQSADNQELEEVVAVGTRLQGSAAAVIEERKNQAFVADILGAEQLSRTGDSDAASALRRVTGLTLVDGKFIYVRGLGERYSSARLNGAYIPSPDLTRNVIPLDIFPASIIESMAVQKAYSPDMPAAFGGGNIDIRTKSAPSEFTAGIELGVGYNTAADDGYTYNRNENGVPQALKDAIVRYQGDFSIGNIVDRDNLVDGDLSRAEQATAINNMLLKSLPRDYALKDESLDPEYNVKAHWGDSFEESFFGGNIGFMLSGGYTNEWDFEERFSSVIAKEVKSDCSTKLESADDVKSSCFETFKDSKVTIENERYNGTFSLGYTLGTHSVSAQQMYIVDNEDESEIAISQSPAGSSTYTIVGDGIANRNHEFNYEERQLNVTQFIGQHTFMDYWGIGADWQYTESKATTDIPTNVDFEFRDRYDSNGAYTGSEITGDDNRVIMSYTDMEERVKSYGGNLTLPLSFESMDVELKAGYDFSDRARVFNTSSFAINNSAGAGIEINDGSQSPLDNSSYLSDGFIDDNAILVDFNEPTAPDADDYIAAQKIDAGYASFDVLYDQWLRISGGVRYEEFKQSSIGTSSLIFDADDLNTYYDPEKIEAGTIIEDDWYPALSLTYIGSDSYQVRAGYGETVVRPDFREIVPVTYYDPLTDIRTFGRTGLKSSPIKNFDLRYEYYGEAGNSVSVAAFYKDIDAPIETILKIGDEDYSATFVNGETAEVYGIEAEWLQDLTFVTDGLFTSGNITLSDSEASIDPAFAGTLTNPTKRMTGHSEYVVNMQLNYDSLDGMHSASLVYNVFGERILAAGVNGRDDAYEQPFHSLDLVYTFYPDFNSKVKFKVKNLLDEDVEVTQSDVIVRSKDEGVEFSLSYSYEF</sequence>
<evidence type="ECO:0000256" key="1">
    <source>
        <dbReference type="ARBA" id="ARBA00004442"/>
    </source>
</evidence>
<organism evidence="6 7">
    <name type="scientific">Pseudoalteromonas qingdaonensis</name>
    <dbReference type="NCBI Taxonomy" id="3131913"/>
    <lineage>
        <taxon>Bacteria</taxon>
        <taxon>Pseudomonadati</taxon>
        <taxon>Pseudomonadota</taxon>
        <taxon>Gammaproteobacteria</taxon>
        <taxon>Alteromonadales</taxon>
        <taxon>Pseudoalteromonadaceae</taxon>
        <taxon>Pseudoalteromonas</taxon>
    </lineage>
</organism>
<dbReference type="InterPro" id="IPR036942">
    <property type="entry name" value="Beta-barrel_TonB_sf"/>
</dbReference>
<dbReference type="InterPro" id="IPR012910">
    <property type="entry name" value="Plug_dom"/>
</dbReference>